<reference evidence="2" key="1">
    <citation type="submission" date="2020-11" db="EMBL/GenBank/DDBJ databases">
        <authorList>
            <consortium name="DOE Joint Genome Institute"/>
            <person name="Ahrendt S."/>
            <person name="Riley R."/>
            <person name="Andreopoulos W."/>
            <person name="Labutti K."/>
            <person name="Pangilinan J."/>
            <person name="Ruiz-Duenas F.J."/>
            <person name="Barrasa J.M."/>
            <person name="Sanchez-Garcia M."/>
            <person name="Camarero S."/>
            <person name="Miyauchi S."/>
            <person name="Serrano A."/>
            <person name="Linde D."/>
            <person name="Babiker R."/>
            <person name="Drula E."/>
            <person name="Ayuso-Fernandez I."/>
            <person name="Pacheco R."/>
            <person name="Padilla G."/>
            <person name="Ferreira P."/>
            <person name="Barriuso J."/>
            <person name="Kellner H."/>
            <person name="Castanera R."/>
            <person name="Alfaro M."/>
            <person name="Ramirez L."/>
            <person name="Pisabarro A.G."/>
            <person name="Kuo A."/>
            <person name="Tritt A."/>
            <person name="Lipzen A."/>
            <person name="He G."/>
            <person name="Yan M."/>
            <person name="Ng V."/>
            <person name="Cullen D."/>
            <person name="Martin F."/>
            <person name="Rosso M.-N."/>
            <person name="Henrissat B."/>
            <person name="Hibbett D."/>
            <person name="Martinez A.T."/>
            <person name="Grigoriev I.V."/>
        </authorList>
    </citation>
    <scope>NUCLEOTIDE SEQUENCE</scope>
    <source>
        <strain evidence="2">CBS 247.69</strain>
    </source>
</reference>
<comment type="caution">
    <text evidence="2">The sequence shown here is derived from an EMBL/GenBank/DDBJ whole genome shotgun (WGS) entry which is preliminary data.</text>
</comment>
<evidence type="ECO:0000313" key="2">
    <source>
        <dbReference type="EMBL" id="KAF9468928.1"/>
    </source>
</evidence>
<evidence type="ECO:0000256" key="1">
    <source>
        <dbReference type="SAM" id="MobiDB-lite"/>
    </source>
</evidence>
<dbReference type="AlphaFoldDB" id="A0A9P5YHB8"/>
<evidence type="ECO:0000313" key="3">
    <source>
        <dbReference type="Proteomes" id="UP000807353"/>
    </source>
</evidence>
<organism evidence="2 3">
    <name type="scientific">Collybia nuda</name>
    <dbReference type="NCBI Taxonomy" id="64659"/>
    <lineage>
        <taxon>Eukaryota</taxon>
        <taxon>Fungi</taxon>
        <taxon>Dikarya</taxon>
        <taxon>Basidiomycota</taxon>
        <taxon>Agaricomycotina</taxon>
        <taxon>Agaricomycetes</taxon>
        <taxon>Agaricomycetidae</taxon>
        <taxon>Agaricales</taxon>
        <taxon>Tricholomatineae</taxon>
        <taxon>Clitocybaceae</taxon>
        <taxon>Collybia</taxon>
    </lineage>
</organism>
<gene>
    <name evidence="2" type="ORF">BDZ94DRAFT_1244950</name>
</gene>
<dbReference type="Proteomes" id="UP000807353">
    <property type="component" value="Unassembled WGS sequence"/>
</dbReference>
<sequence length="68" mass="7706">MLNTHSPAQSELGRNKRQQHHDGSIIYGDPRGGEGERIRGRTAGTVFTTYAYANIMLYSLLERRNKTI</sequence>
<name>A0A9P5YHB8_9AGAR</name>
<dbReference type="EMBL" id="MU150231">
    <property type="protein sequence ID" value="KAF9468928.1"/>
    <property type="molecule type" value="Genomic_DNA"/>
</dbReference>
<feature type="region of interest" description="Disordered" evidence="1">
    <location>
        <begin position="1"/>
        <end position="40"/>
    </location>
</feature>
<accession>A0A9P5YHB8</accession>
<proteinExistence type="predicted"/>
<keyword evidence="3" id="KW-1185">Reference proteome</keyword>
<protein>
    <submittedName>
        <fullName evidence="2">Uncharacterized protein</fullName>
    </submittedName>
</protein>